<organism evidence="2 3">
    <name type="scientific">Penicillium malachiteum</name>
    <dbReference type="NCBI Taxonomy" id="1324776"/>
    <lineage>
        <taxon>Eukaryota</taxon>
        <taxon>Fungi</taxon>
        <taxon>Dikarya</taxon>
        <taxon>Ascomycota</taxon>
        <taxon>Pezizomycotina</taxon>
        <taxon>Eurotiomycetes</taxon>
        <taxon>Eurotiomycetidae</taxon>
        <taxon>Eurotiales</taxon>
        <taxon>Aspergillaceae</taxon>
        <taxon>Penicillium</taxon>
    </lineage>
</organism>
<dbReference type="Pfam" id="PF11951">
    <property type="entry name" value="Fungal_trans_2"/>
    <property type="match status" value="1"/>
</dbReference>
<evidence type="ECO:0000313" key="2">
    <source>
        <dbReference type="EMBL" id="KAJ5734222.1"/>
    </source>
</evidence>
<name>A0AAD6HTN4_9EURO</name>
<feature type="compositionally biased region" description="Basic and acidic residues" evidence="1">
    <location>
        <begin position="40"/>
        <end position="51"/>
    </location>
</feature>
<proteinExistence type="predicted"/>
<feature type="compositionally biased region" description="Polar residues" evidence="1">
    <location>
        <begin position="64"/>
        <end position="73"/>
    </location>
</feature>
<sequence>PTSKAAPLDRPSFTFIDHDDDLTSKRIKDVNARKAIRSHVMRDVRRRERLAGTKRTSKREGRGQPTTTKSQCNPVEDSEERRLVLRNPSQSLTSPTLGANLVGTCFSPRNRLGRDRPPRWTAGPVQCHFNPNPRSLPTAWFFDPFCTLPGADELPSRVAHLIYYWKTVFVPMTFPSGIVGSEIPELDLMVRSSFSDPGSFFGLMSMCAAHRAALGVNHLDALEATGDRNRVGNDTDYCIMKAKSMREMTVKCHSLELSTTNEAFDTIVNLLTGALIAGLFDEARIHLTGLKRMVELRGGIMHQSISSSSILSAIITSDVKAGTGLLAKPVFPLAWDTQPVPHEIQQRIRPPASSPIRRLGSGFWANTLLSPALLRILNVARDIIFYSISVHIAPHTILQSDHDFFRVLNCETEHQLLSYVYDNGVDHSQKEPEIHPIEAVTRVASICFLNYFLIVSPPSSGLGRALTRHLVKAVGNCKLTLLMELPEENFGLYAWALFIGAQGSLGQNERAWFVERLARVAMLCEWQSWEQVSRLLKDYFYIAVAQGPGWQAVWDEAMAGFVIADEA</sequence>
<feature type="non-terminal residue" evidence="2">
    <location>
        <position position="1"/>
    </location>
</feature>
<dbReference type="AlphaFoldDB" id="A0AAD6HTN4"/>
<dbReference type="InterPro" id="IPR021858">
    <property type="entry name" value="Fun_TF"/>
</dbReference>
<gene>
    <name evidence="2" type="ORF">N7493_003008</name>
</gene>
<keyword evidence="3" id="KW-1185">Reference proteome</keyword>
<feature type="region of interest" description="Disordered" evidence="1">
    <location>
        <begin position="38"/>
        <end position="80"/>
    </location>
</feature>
<comment type="caution">
    <text evidence="2">The sequence shown here is derived from an EMBL/GenBank/DDBJ whole genome shotgun (WGS) entry which is preliminary data.</text>
</comment>
<evidence type="ECO:0000256" key="1">
    <source>
        <dbReference type="SAM" id="MobiDB-lite"/>
    </source>
</evidence>
<protein>
    <recommendedName>
        <fullName evidence="4">Tachykinin family protein</fullName>
    </recommendedName>
</protein>
<accession>A0AAD6HTN4</accession>
<dbReference type="EMBL" id="JAQJAN010000003">
    <property type="protein sequence ID" value="KAJ5734222.1"/>
    <property type="molecule type" value="Genomic_DNA"/>
</dbReference>
<reference evidence="2" key="1">
    <citation type="journal article" date="2023" name="IMA Fungus">
        <title>Comparative genomic study of the Penicillium genus elucidates a diverse pangenome and 15 lateral gene transfer events.</title>
        <authorList>
            <person name="Petersen C."/>
            <person name="Sorensen T."/>
            <person name="Nielsen M.R."/>
            <person name="Sondergaard T.E."/>
            <person name="Sorensen J.L."/>
            <person name="Fitzpatrick D.A."/>
            <person name="Frisvad J.C."/>
            <person name="Nielsen K.L."/>
        </authorList>
    </citation>
    <scope>NUCLEOTIDE SEQUENCE</scope>
    <source>
        <strain evidence="2">IBT 17514</strain>
    </source>
</reference>
<evidence type="ECO:0000313" key="3">
    <source>
        <dbReference type="Proteomes" id="UP001215712"/>
    </source>
</evidence>
<evidence type="ECO:0008006" key="4">
    <source>
        <dbReference type="Google" id="ProtNLM"/>
    </source>
</evidence>
<dbReference type="Proteomes" id="UP001215712">
    <property type="component" value="Unassembled WGS sequence"/>
</dbReference>
<dbReference type="PANTHER" id="PTHR37540:SF5">
    <property type="entry name" value="TRANSCRIPTION FACTOR DOMAIN-CONTAINING PROTEIN"/>
    <property type="match status" value="1"/>
</dbReference>
<dbReference type="PANTHER" id="PTHR37540">
    <property type="entry name" value="TRANSCRIPTION FACTOR (ACR-2), PUTATIVE-RELATED-RELATED"/>
    <property type="match status" value="1"/>
</dbReference>
<reference evidence="2" key="2">
    <citation type="submission" date="2023-01" db="EMBL/GenBank/DDBJ databases">
        <authorList>
            <person name="Petersen C."/>
        </authorList>
    </citation>
    <scope>NUCLEOTIDE SEQUENCE</scope>
    <source>
        <strain evidence="2">IBT 17514</strain>
    </source>
</reference>